<name>A0ABX1GCS4_9GAMM</name>
<keyword evidence="2" id="KW-0067">ATP-binding</keyword>
<dbReference type="Gene3D" id="3.40.50.300">
    <property type="entry name" value="P-loop containing nucleotide triphosphate hydrolases"/>
    <property type="match status" value="1"/>
</dbReference>
<dbReference type="Pfam" id="PF10609">
    <property type="entry name" value="ParA"/>
    <property type="match status" value="1"/>
</dbReference>
<evidence type="ECO:0000256" key="1">
    <source>
        <dbReference type="ARBA" id="ARBA00022741"/>
    </source>
</evidence>
<dbReference type="PIRSF" id="PIRSF003092">
    <property type="entry name" value="MinD"/>
    <property type="match status" value="1"/>
</dbReference>
<organism evidence="3 4">
    <name type="scientific">Spongiibacter thalassae</name>
    <dbReference type="NCBI Taxonomy" id="2721624"/>
    <lineage>
        <taxon>Bacteria</taxon>
        <taxon>Pseudomonadati</taxon>
        <taxon>Pseudomonadota</taxon>
        <taxon>Gammaproteobacteria</taxon>
        <taxon>Cellvibrionales</taxon>
        <taxon>Spongiibacteraceae</taxon>
        <taxon>Spongiibacter</taxon>
    </lineage>
</organism>
<gene>
    <name evidence="3" type="ORF">HCU74_05945</name>
</gene>
<protein>
    <submittedName>
        <fullName evidence="3">MinD/ParA family protein</fullName>
    </submittedName>
</protein>
<dbReference type="PANTHER" id="PTHR43384:SF4">
    <property type="entry name" value="CELLULOSE BIOSYNTHESIS PROTEIN BCSQ-RELATED"/>
    <property type="match status" value="1"/>
</dbReference>
<accession>A0ABX1GCS4</accession>
<evidence type="ECO:0000313" key="3">
    <source>
        <dbReference type="EMBL" id="NKI16960.1"/>
    </source>
</evidence>
<comment type="caution">
    <text evidence="3">The sequence shown here is derived from an EMBL/GenBank/DDBJ whole genome shotgun (WGS) entry which is preliminary data.</text>
</comment>
<proteinExistence type="predicted"/>
<dbReference type="InterPro" id="IPR025501">
    <property type="entry name" value="MinD_FleN"/>
</dbReference>
<dbReference type="InterPro" id="IPR033756">
    <property type="entry name" value="YlxH/NBP35"/>
</dbReference>
<dbReference type="InterPro" id="IPR033875">
    <property type="entry name" value="FlhG"/>
</dbReference>
<dbReference type="EMBL" id="JAAWWK010000002">
    <property type="protein sequence ID" value="NKI16960.1"/>
    <property type="molecule type" value="Genomic_DNA"/>
</dbReference>
<evidence type="ECO:0000313" key="4">
    <source>
        <dbReference type="Proteomes" id="UP000765845"/>
    </source>
</evidence>
<sequence>MDAARADPPPARCVVKPVQVVAVTGGKGGVGKTNIAINLAVALAQSGQRAAVLDADFSLANVDVLLGLHADKTIEHVFRGECSLSDIILTGPAGIRIIPASSGARALTRLTSLEQAGLIRAFSDLGEQLDVLVVDTAAGISDGVLTFVNAAREVLLVLWNEPSSFTDVYALIKLLNRDFGRRRFRIMTNMLDSDAEGRELFRRLVVVCEQFLDVSLLYAGAIPFDPALARAVKKQVPVILSEPSAPSSRAIRLLAQEVASWPLSGKATGSLEFFVESLFSVPAAPQCKERQVDE</sequence>
<dbReference type="InterPro" id="IPR027417">
    <property type="entry name" value="P-loop_NTPase"/>
</dbReference>
<evidence type="ECO:0000256" key="2">
    <source>
        <dbReference type="ARBA" id="ARBA00022840"/>
    </source>
</evidence>
<keyword evidence="1" id="KW-0547">Nucleotide-binding</keyword>
<dbReference type="CDD" id="cd02038">
    <property type="entry name" value="FlhG-like"/>
    <property type="match status" value="1"/>
</dbReference>
<dbReference type="SUPFAM" id="SSF52540">
    <property type="entry name" value="P-loop containing nucleoside triphosphate hydrolases"/>
    <property type="match status" value="1"/>
</dbReference>
<reference evidence="3 4" key="1">
    <citation type="submission" date="2020-04" db="EMBL/GenBank/DDBJ databases">
        <authorList>
            <person name="Yoon J."/>
        </authorList>
    </citation>
    <scope>NUCLEOTIDE SEQUENCE [LARGE SCALE GENOMIC DNA]</scope>
    <source>
        <strain evidence="3 4">KMU-166</strain>
    </source>
</reference>
<dbReference type="PANTHER" id="PTHR43384">
    <property type="entry name" value="SEPTUM SITE-DETERMINING PROTEIN MIND HOMOLOG, CHLOROPLASTIC-RELATED"/>
    <property type="match status" value="1"/>
</dbReference>
<dbReference type="Proteomes" id="UP000765845">
    <property type="component" value="Unassembled WGS sequence"/>
</dbReference>
<dbReference type="InterPro" id="IPR050625">
    <property type="entry name" value="ParA/MinD_ATPase"/>
</dbReference>
<keyword evidence="4" id="KW-1185">Reference proteome</keyword>